<protein>
    <submittedName>
        <fullName evidence="1">SH2 domain-containing protein</fullName>
    </submittedName>
</protein>
<sequence length="463" mass="52099">IPVCASPRAHFRDTDHEILGDLEETTNLLKEQRQASDVEVAPKKKLLYRMYSFGRQVSTQNPDDVTRVLASSIKGGRFYHGERKTAPTKHSLHTIEEVERRNITIVGFSPSDHRRKDYHLVDSLTRLPQIPTTEVTRHRRTPEAPTSATQRLALKPDSRPKPTLWKRYTFSDNVDVVEAPRHYKDTAAYRKGRTPHVASHGYPLTEEEIQAVEKFVPTLTRQPKVTCEPYKAMRTRLTSSVRKTTTTTTATTTTSAATTTTKATTMNTGGTQQKSSTVDQDIASALFKDASAMRFLRRNPGAVLEQLRQNLRPGTLAQLLDDVMHDAVGKKSRKIFIQALQRAADGEKESNRLFKKSPRVVQTPSFGGKPVCRPSNVPSQDWQRLAKSQATVHEKMSTSGGEKPHCRAHELSRNGYGRVAQGYGNYFSRLNILEHVQRADHIRAHERIQNSISECIEKLFAGG</sequence>
<organism evidence="1">
    <name type="scientific">Mesocestoides corti</name>
    <name type="common">Flatworm</name>
    <dbReference type="NCBI Taxonomy" id="53468"/>
    <lineage>
        <taxon>Eukaryota</taxon>
        <taxon>Metazoa</taxon>
        <taxon>Spiralia</taxon>
        <taxon>Lophotrochozoa</taxon>
        <taxon>Platyhelminthes</taxon>
        <taxon>Cestoda</taxon>
        <taxon>Eucestoda</taxon>
        <taxon>Cyclophyllidea</taxon>
        <taxon>Mesocestoididae</taxon>
        <taxon>Mesocestoides</taxon>
    </lineage>
</organism>
<proteinExistence type="predicted"/>
<reference evidence="1" key="1">
    <citation type="submission" date="2019-11" db="UniProtKB">
        <authorList>
            <consortium name="WormBaseParasite"/>
        </authorList>
    </citation>
    <scope>IDENTIFICATION</scope>
</reference>
<dbReference type="AlphaFoldDB" id="A0A5K3F5A9"/>
<dbReference type="WBParaSite" id="MCU_004969-RA">
    <property type="protein sequence ID" value="MCU_004969-RA"/>
    <property type="gene ID" value="MCU_004969"/>
</dbReference>
<accession>A0A5K3F5A9</accession>
<evidence type="ECO:0000313" key="1">
    <source>
        <dbReference type="WBParaSite" id="MCU_004969-RA"/>
    </source>
</evidence>
<name>A0A5K3F5A9_MESCO</name>